<sequence length="254" mass="28456">MASIAQRCCPCENRGKCKSCVCKIRGCNNCMNPLCQFKTNATVRFNPYAGRSARNVRADNQPSVNDTMAAQARPENVSDELECINLMAAVDNMSQDQMRAVLKASIAAGPEYMQRFVMGQQQATGQVSGSSNSNVPWCSCGVCHIFDDPRMNICCRQSPCITSKPEFRNLCLRHDVLEVANILNWSYRTNQDPSFSMSTFRNQAYRNFILWQQGRLGAGRRIPVPACVCRTVRQRFPEPNGQYTGYHSAHSDSD</sequence>
<evidence type="ECO:0000313" key="2">
    <source>
        <dbReference type="EnsemblMetazoa" id="G12092.1:cds"/>
    </source>
</evidence>
<protein>
    <recommendedName>
        <fullName evidence="1">P2X purinoreceptor 7 intracellular domain-containing protein</fullName>
    </recommendedName>
</protein>
<dbReference type="PANTHER" id="PTHR36981:SF1">
    <property type="entry name" value="P2X PURINORECEPTOR 7 INTRACELLULAR DOMAIN-CONTAINING PROTEIN"/>
    <property type="match status" value="1"/>
</dbReference>
<dbReference type="Proteomes" id="UP000005408">
    <property type="component" value="Unassembled WGS sequence"/>
</dbReference>
<organism evidence="2 3">
    <name type="scientific">Magallana gigas</name>
    <name type="common">Pacific oyster</name>
    <name type="synonym">Crassostrea gigas</name>
    <dbReference type="NCBI Taxonomy" id="29159"/>
    <lineage>
        <taxon>Eukaryota</taxon>
        <taxon>Metazoa</taxon>
        <taxon>Spiralia</taxon>
        <taxon>Lophotrochozoa</taxon>
        <taxon>Mollusca</taxon>
        <taxon>Bivalvia</taxon>
        <taxon>Autobranchia</taxon>
        <taxon>Pteriomorphia</taxon>
        <taxon>Ostreida</taxon>
        <taxon>Ostreoidea</taxon>
        <taxon>Ostreidae</taxon>
        <taxon>Magallana</taxon>
    </lineage>
</organism>
<proteinExistence type="predicted"/>
<dbReference type="AlphaFoldDB" id="A0A8W8I379"/>
<dbReference type="EnsemblMetazoa" id="G12092.1">
    <property type="protein sequence ID" value="G12092.1:cds"/>
    <property type="gene ID" value="G12092"/>
</dbReference>
<dbReference type="PANTHER" id="PTHR36981">
    <property type="entry name" value="ZGC:195170"/>
    <property type="match status" value="1"/>
</dbReference>
<dbReference type="Pfam" id="PF20478">
    <property type="entry name" value="P2RX7_C"/>
    <property type="match status" value="1"/>
</dbReference>
<dbReference type="InterPro" id="IPR046815">
    <property type="entry name" value="P2RX7_C"/>
</dbReference>
<accession>A0A8W8I379</accession>
<evidence type="ECO:0000313" key="3">
    <source>
        <dbReference type="Proteomes" id="UP000005408"/>
    </source>
</evidence>
<feature type="domain" description="P2X purinoreceptor 7 intracellular" evidence="1">
    <location>
        <begin position="106"/>
        <end position="246"/>
    </location>
</feature>
<evidence type="ECO:0000259" key="1">
    <source>
        <dbReference type="Pfam" id="PF20478"/>
    </source>
</evidence>
<name>A0A8W8I379_MAGGI</name>
<reference evidence="2" key="1">
    <citation type="submission" date="2022-08" db="UniProtKB">
        <authorList>
            <consortium name="EnsemblMetazoa"/>
        </authorList>
    </citation>
    <scope>IDENTIFICATION</scope>
    <source>
        <strain evidence="2">05x7-T-G4-1.051#20</strain>
    </source>
</reference>
<keyword evidence="3" id="KW-1185">Reference proteome</keyword>